<dbReference type="PANTHER" id="PTHR43080:SF2">
    <property type="entry name" value="CBS DOMAIN-CONTAINING PROTEIN"/>
    <property type="match status" value="1"/>
</dbReference>
<dbReference type="AlphaFoldDB" id="A0A4Q2U1D9"/>
<sequence>MKVSDIMSRDVQVASPHQSIAEIAKIMADREIGFMPVGEDDRLIGTVTDRDLVTRALADGLGTDAKVREVMTRDVKYCFEDEDLAEVTRNMGKIKVRRLPVVNRDKRLTGVVSIGDAALGDAQAAGSGLSKVARPGGAHAH</sequence>
<dbReference type="Pfam" id="PF00571">
    <property type="entry name" value="CBS"/>
    <property type="match status" value="2"/>
</dbReference>
<accession>A0A4Q2U1D9</accession>
<dbReference type="PROSITE" id="PS51371">
    <property type="entry name" value="CBS"/>
    <property type="match status" value="2"/>
</dbReference>
<evidence type="ECO:0000256" key="1">
    <source>
        <dbReference type="ARBA" id="ARBA00023122"/>
    </source>
</evidence>
<dbReference type="OrthoDB" id="9802114at2"/>
<evidence type="ECO:0000256" key="2">
    <source>
        <dbReference type="PROSITE-ProRule" id="PRU00703"/>
    </source>
</evidence>
<dbReference type="SMART" id="SM00116">
    <property type="entry name" value="CBS"/>
    <property type="match status" value="2"/>
</dbReference>
<dbReference type="Proteomes" id="UP000291088">
    <property type="component" value="Unassembled WGS sequence"/>
</dbReference>
<protein>
    <submittedName>
        <fullName evidence="4">CBS domain-containing protein</fullName>
    </submittedName>
</protein>
<dbReference type="InterPro" id="IPR051257">
    <property type="entry name" value="Diverse_CBS-Domain"/>
</dbReference>
<dbReference type="InterPro" id="IPR000644">
    <property type="entry name" value="CBS_dom"/>
</dbReference>
<gene>
    <name evidence="4" type="ORF">EUU22_00785</name>
</gene>
<keyword evidence="1 2" id="KW-0129">CBS domain</keyword>
<dbReference type="PANTHER" id="PTHR43080">
    <property type="entry name" value="CBS DOMAIN-CONTAINING PROTEIN CBSX3, MITOCHONDRIAL"/>
    <property type="match status" value="1"/>
</dbReference>
<dbReference type="RefSeq" id="WP_129330220.1">
    <property type="nucleotide sequence ID" value="NZ_SDVB01000042.1"/>
</dbReference>
<dbReference type="EMBL" id="SDVB01000042">
    <property type="protein sequence ID" value="RYC27289.1"/>
    <property type="molecule type" value="Genomic_DNA"/>
</dbReference>
<dbReference type="InterPro" id="IPR046342">
    <property type="entry name" value="CBS_dom_sf"/>
</dbReference>
<dbReference type="CDD" id="cd04622">
    <property type="entry name" value="CBS_pair_HRP1_like"/>
    <property type="match status" value="1"/>
</dbReference>
<name>A0A4Q2U1D9_9HYPH</name>
<feature type="domain" description="CBS" evidence="3">
    <location>
        <begin position="71"/>
        <end position="127"/>
    </location>
</feature>
<keyword evidence="5" id="KW-1185">Reference proteome</keyword>
<evidence type="ECO:0000313" key="5">
    <source>
        <dbReference type="Proteomes" id="UP000291088"/>
    </source>
</evidence>
<feature type="domain" description="CBS" evidence="3">
    <location>
        <begin position="7"/>
        <end position="63"/>
    </location>
</feature>
<dbReference type="Gene3D" id="3.10.580.10">
    <property type="entry name" value="CBS-domain"/>
    <property type="match status" value="1"/>
</dbReference>
<organism evidence="4 5">
    <name type="scientific">Ciceribacter ferrooxidans</name>
    <dbReference type="NCBI Taxonomy" id="2509717"/>
    <lineage>
        <taxon>Bacteria</taxon>
        <taxon>Pseudomonadati</taxon>
        <taxon>Pseudomonadota</taxon>
        <taxon>Alphaproteobacteria</taxon>
        <taxon>Hyphomicrobiales</taxon>
        <taxon>Rhizobiaceae</taxon>
        <taxon>Ciceribacter</taxon>
    </lineage>
</organism>
<comment type="caution">
    <text evidence="4">The sequence shown here is derived from an EMBL/GenBank/DDBJ whole genome shotgun (WGS) entry which is preliminary data.</text>
</comment>
<proteinExistence type="predicted"/>
<evidence type="ECO:0000313" key="4">
    <source>
        <dbReference type="EMBL" id="RYC27289.1"/>
    </source>
</evidence>
<dbReference type="SUPFAM" id="SSF54631">
    <property type="entry name" value="CBS-domain pair"/>
    <property type="match status" value="1"/>
</dbReference>
<reference evidence="4 5" key="1">
    <citation type="submission" date="2019-01" db="EMBL/GenBank/DDBJ databases">
        <authorList>
            <person name="Deng T."/>
        </authorList>
    </citation>
    <scope>NUCLEOTIDE SEQUENCE [LARGE SCALE GENOMIC DNA]</scope>
    <source>
        <strain evidence="4 5">F8825</strain>
    </source>
</reference>
<evidence type="ECO:0000259" key="3">
    <source>
        <dbReference type="PROSITE" id="PS51371"/>
    </source>
</evidence>